<reference evidence="3 4" key="1">
    <citation type="journal article" date="2018" name="Evol. Lett.">
        <title>Horizontal gene cluster transfer increased hallucinogenic mushroom diversity.</title>
        <authorList>
            <person name="Reynolds H.T."/>
            <person name="Vijayakumar V."/>
            <person name="Gluck-Thaler E."/>
            <person name="Korotkin H.B."/>
            <person name="Matheny P.B."/>
            <person name="Slot J.C."/>
        </authorList>
    </citation>
    <scope>NUCLEOTIDE SEQUENCE [LARGE SCALE GENOMIC DNA]</scope>
    <source>
        <strain evidence="3 4">2629</strain>
    </source>
</reference>
<dbReference type="Pfam" id="PF02845">
    <property type="entry name" value="CUE"/>
    <property type="match status" value="1"/>
</dbReference>
<dbReference type="AlphaFoldDB" id="A0A409VDM1"/>
<dbReference type="OrthoDB" id="272778at2759"/>
<feature type="domain" description="CUE" evidence="2">
    <location>
        <begin position="195"/>
        <end position="237"/>
    </location>
</feature>
<feature type="transmembrane region" description="Helical" evidence="1">
    <location>
        <begin position="22"/>
        <end position="40"/>
    </location>
</feature>
<evidence type="ECO:0000259" key="2">
    <source>
        <dbReference type="PROSITE" id="PS51140"/>
    </source>
</evidence>
<sequence>MVSTILEIVATMLFHRFGLNRFAMGPSVLVFNLLYQYSRIVPPIYRFRIFGLELSNKSLQYLFGLQLAVIHAPVGVVVATIGILSGQIYRSDLAGLNTYRIPRPVINFCAKYVSPLFGVYMSPRRSNRAIPDGGRNAELPPVDEIITTARNPRPAAPGTDTAEVVPDDSRPSVMREWVDELTGRTERENAGLRVPTDAEISQIVAIFPTMEREVLVGALQRSTNIEAAVETLLASQS</sequence>
<keyword evidence="1" id="KW-0812">Transmembrane</keyword>
<dbReference type="FunCoup" id="A0A409VDM1">
    <property type="interactions" value="9"/>
</dbReference>
<evidence type="ECO:0000313" key="4">
    <source>
        <dbReference type="Proteomes" id="UP000284842"/>
    </source>
</evidence>
<dbReference type="InterPro" id="IPR003892">
    <property type="entry name" value="CUE"/>
</dbReference>
<keyword evidence="1" id="KW-1133">Transmembrane helix</keyword>
<evidence type="ECO:0000313" key="3">
    <source>
        <dbReference type="EMBL" id="PPQ63160.1"/>
    </source>
</evidence>
<protein>
    <recommendedName>
        <fullName evidence="2">CUE domain-containing protein</fullName>
    </recommendedName>
</protein>
<organism evidence="3 4">
    <name type="scientific">Panaeolus cyanescens</name>
    <dbReference type="NCBI Taxonomy" id="181874"/>
    <lineage>
        <taxon>Eukaryota</taxon>
        <taxon>Fungi</taxon>
        <taxon>Dikarya</taxon>
        <taxon>Basidiomycota</taxon>
        <taxon>Agaricomycotina</taxon>
        <taxon>Agaricomycetes</taxon>
        <taxon>Agaricomycetidae</taxon>
        <taxon>Agaricales</taxon>
        <taxon>Agaricineae</taxon>
        <taxon>Galeropsidaceae</taxon>
        <taxon>Panaeolus</taxon>
    </lineage>
</organism>
<evidence type="ECO:0000256" key="1">
    <source>
        <dbReference type="SAM" id="Phobius"/>
    </source>
</evidence>
<dbReference type="GO" id="GO:0043130">
    <property type="term" value="F:ubiquitin binding"/>
    <property type="evidence" value="ECO:0007669"/>
    <property type="project" value="InterPro"/>
</dbReference>
<name>A0A409VDM1_9AGAR</name>
<dbReference type="InParanoid" id="A0A409VDM1"/>
<dbReference type="EMBL" id="NHTK01006130">
    <property type="protein sequence ID" value="PPQ63160.1"/>
    <property type="molecule type" value="Genomic_DNA"/>
</dbReference>
<dbReference type="PROSITE" id="PS51140">
    <property type="entry name" value="CUE"/>
    <property type="match status" value="1"/>
</dbReference>
<gene>
    <name evidence="3" type="ORF">CVT24_005800</name>
</gene>
<dbReference type="CDD" id="cd14279">
    <property type="entry name" value="CUE"/>
    <property type="match status" value="1"/>
</dbReference>
<keyword evidence="4" id="KW-1185">Reference proteome</keyword>
<proteinExistence type="predicted"/>
<keyword evidence="1" id="KW-0472">Membrane</keyword>
<accession>A0A409VDM1</accession>
<comment type="caution">
    <text evidence="3">The sequence shown here is derived from an EMBL/GenBank/DDBJ whole genome shotgun (WGS) entry which is preliminary data.</text>
</comment>
<dbReference type="Proteomes" id="UP000284842">
    <property type="component" value="Unassembled WGS sequence"/>
</dbReference>
<feature type="transmembrane region" description="Helical" evidence="1">
    <location>
        <begin position="61"/>
        <end position="84"/>
    </location>
</feature>
<dbReference type="STRING" id="181874.A0A409VDM1"/>